<evidence type="ECO:0000313" key="9">
    <source>
        <dbReference type="RefSeq" id="XP_017683972.1"/>
    </source>
</evidence>
<dbReference type="PANTHER" id="PTHR31943">
    <property type="entry name" value="INTERLEUKIN-28 AND 29"/>
    <property type="match status" value="1"/>
</dbReference>
<keyword evidence="3" id="KW-0202">Cytokine</keyword>
<evidence type="ECO:0000313" key="8">
    <source>
        <dbReference type="Proteomes" id="UP000504624"/>
    </source>
</evidence>
<evidence type="ECO:0000256" key="4">
    <source>
        <dbReference type="ARBA" id="ARBA00022525"/>
    </source>
</evidence>
<dbReference type="InterPro" id="IPR029177">
    <property type="entry name" value="INF_lambda"/>
</dbReference>
<keyword evidence="8" id="KW-1185">Reference proteome</keyword>
<dbReference type="GO" id="GO:0007259">
    <property type="term" value="P:cell surface receptor signaling pathway via JAK-STAT"/>
    <property type="evidence" value="ECO:0007669"/>
    <property type="project" value="InterPro"/>
</dbReference>
<keyword evidence="5 7" id="KW-0732">Signal</keyword>
<dbReference type="Proteomes" id="UP000504624">
    <property type="component" value="Unplaced"/>
</dbReference>
<evidence type="ECO:0000256" key="2">
    <source>
        <dbReference type="ARBA" id="ARBA00008717"/>
    </source>
</evidence>
<protein>
    <submittedName>
        <fullName evidence="9">Interferon lambda-3-like</fullName>
    </submittedName>
</protein>
<comment type="subcellular location">
    <subcellularLocation>
        <location evidence="1">Secreted</location>
    </subcellularLocation>
</comment>
<dbReference type="GO" id="GO:0005125">
    <property type="term" value="F:cytokine activity"/>
    <property type="evidence" value="ECO:0007669"/>
    <property type="project" value="UniProtKB-KW"/>
</dbReference>
<proteinExistence type="inferred from homology"/>
<dbReference type="Pfam" id="PF15177">
    <property type="entry name" value="IL28A"/>
    <property type="match status" value="1"/>
</dbReference>
<dbReference type="Gene3D" id="1.20.1250.60">
    <property type="entry name" value="Interferon lambda"/>
    <property type="match status" value="2"/>
</dbReference>
<gene>
    <name evidence="9" type="primary">LOC108503973</name>
</gene>
<dbReference type="GO" id="GO:0045087">
    <property type="term" value="P:innate immune response"/>
    <property type="evidence" value="ECO:0007669"/>
    <property type="project" value="TreeGrafter"/>
</dbReference>
<dbReference type="GO" id="GO:0051607">
    <property type="term" value="P:defense response to virus"/>
    <property type="evidence" value="ECO:0007669"/>
    <property type="project" value="UniProtKB-KW"/>
</dbReference>
<dbReference type="InterPro" id="IPR038326">
    <property type="entry name" value="IFN-lambda_sf"/>
</dbReference>
<comment type="similarity">
    <text evidence="2">Belongs to the lambda interferon family.</text>
</comment>
<keyword evidence="6" id="KW-0051">Antiviral defense</keyword>
<dbReference type="RefSeq" id="XP_017683972.1">
    <property type="nucleotide sequence ID" value="XM_017828483.1"/>
</dbReference>
<evidence type="ECO:0000256" key="7">
    <source>
        <dbReference type="SAM" id="SignalP"/>
    </source>
</evidence>
<sequence>MLCLRLTSLLVLVLGVSLGAAFPHNTLRKGCSLFKYKQVTFDEKKAVKKMQKEFRNIRQPGRNCDSGLLDRKWMSAHLSVPDRVVLVEAELNFTITMLQLSTHPGFTKMRQRPLAFLAQAREDLRGCVAPSHQPSGELSQWLQNLQVAMNMVSWVSGARGSRGVSDPHGCTLTPLLTQALSPPHENTGCLEDYAVRHVFEVLEDLNCAALQEQCS</sequence>
<name>A0A6J0IBD7_9PASS</name>
<evidence type="ECO:0000256" key="6">
    <source>
        <dbReference type="ARBA" id="ARBA00023118"/>
    </source>
</evidence>
<dbReference type="OrthoDB" id="9897984at2759"/>
<dbReference type="PANTHER" id="PTHR31943:SF1">
    <property type="entry name" value="INTERFERON LAMBDA-2-RELATED"/>
    <property type="match status" value="1"/>
</dbReference>
<dbReference type="AlphaFoldDB" id="A0A6J0IBD7"/>
<evidence type="ECO:0000256" key="5">
    <source>
        <dbReference type="ARBA" id="ARBA00022729"/>
    </source>
</evidence>
<organism evidence="8 9">
    <name type="scientific">Lepidothrix coronata</name>
    <name type="common">blue-crowned manakin</name>
    <dbReference type="NCBI Taxonomy" id="321398"/>
    <lineage>
        <taxon>Eukaryota</taxon>
        <taxon>Metazoa</taxon>
        <taxon>Chordata</taxon>
        <taxon>Craniata</taxon>
        <taxon>Vertebrata</taxon>
        <taxon>Euteleostomi</taxon>
        <taxon>Archelosauria</taxon>
        <taxon>Archosauria</taxon>
        <taxon>Dinosauria</taxon>
        <taxon>Saurischia</taxon>
        <taxon>Theropoda</taxon>
        <taxon>Coelurosauria</taxon>
        <taxon>Aves</taxon>
        <taxon>Neognathae</taxon>
        <taxon>Neoaves</taxon>
        <taxon>Telluraves</taxon>
        <taxon>Australaves</taxon>
        <taxon>Passeriformes</taxon>
        <taxon>Pipridae</taxon>
        <taxon>Lepidothrix</taxon>
    </lineage>
</organism>
<evidence type="ECO:0000256" key="1">
    <source>
        <dbReference type="ARBA" id="ARBA00004613"/>
    </source>
</evidence>
<dbReference type="GeneID" id="108503973"/>
<feature type="chain" id="PRO_5026977080" evidence="7">
    <location>
        <begin position="22"/>
        <end position="215"/>
    </location>
</feature>
<accession>A0A6J0IBD7</accession>
<dbReference type="GO" id="GO:0005615">
    <property type="term" value="C:extracellular space"/>
    <property type="evidence" value="ECO:0007669"/>
    <property type="project" value="UniProtKB-KW"/>
</dbReference>
<dbReference type="GO" id="GO:0050778">
    <property type="term" value="P:positive regulation of immune response"/>
    <property type="evidence" value="ECO:0007669"/>
    <property type="project" value="InterPro"/>
</dbReference>
<reference evidence="9" key="1">
    <citation type="submission" date="2025-08" db="UniProtKB">
        <authorList>
            <consortium name="RefSeq"/>
        </authorList>
    </citation>
    <scope>IDENTIFICATION</scope>
</reference>
<evidence type="ECO:0000256" key="3">
    <source>
        <dbReference type="ARBA" id="ARBA00022514"/>
    </source>
</evidence>
<keyword evidence="4" id="KW-0964">Secreted</keyword>
<feature type="signal peptide" evidence="7">
    <location>
        <begin position="1"/>
        <end position="21"/>
    </location>
</feature>